<dbReference type="EMBL" id="BQNB010017217">
    <property type="protein sequence ID" value="GJT60634.1"/>
    <property type="molecule type" value="Genomic_DNA"/>
</dbReference>
<comment type="caution">
    <text evidence="1">The sequence shown here is derived from an EMBL/GenBank/DDBJ whole genome shotgun (WGS) entry which is preliminary data.</text>
</comment>
<evidence type="ECO:0000313" key="2">
    <source>
        <dbReference type="Proteomes" id="UP001151760"/>
    </source>
</evidence>
<gene>
    <name evidence="1" type="ORF">Tco_1004167</name>
</gene>
<accession>A0ABQ5FC87</accession>
<evidence type="ECO:0000313" key="1">
    <source>
        <dbReference type="EMBL" id="GJT60634.1"/>
    </source>
</evidence>
<proteinExistence type="predicted"/>
<dbReference type="Proteomes" id="UP001151760">
    <property type="component" value="Unassembled WGS sequence"/>
</dbReference>
<protein>
    <submittedName>
        <fullName evidence="1">Uncharacterized protein</fullName>
    </submittedName>
</protein>
<name>A0ABQ5FC87_9ASTR</name>
<organism evidence="1 2">
    <name type="scientific">Tanacetum coccineum</name>
    <dbReference type="NCBI Taxonomy" id="301880"/>
    <lineage>
        <taxon>Eukaryota</taxon>
        <taxon>Viridiplantae</taxon>
        <taxon>Streptophyta</taxon>
        <taxon>Embryophyta</taxon>
        <taxon>Tracheophyta</taxon>
        <taxon>Spermatophyta</taxon>
        <taxon>Magnoliopsida</taxon>
        <taxon>eudicotyledons</taxon>
        <taxon>Gunneridae</taxon>
        <taxon>Pentapetalae</taxon>
        <taxon>asterids</taxon>
        <taxon>campanulids</taxon>
        <taxon>Asterales</taxon>
        <taxon>Asteraceae</taxon>
        <taxon>Asteroideae</taxon>
        <taxon>Anthemideae</taxon>
        <taxon>Anthemidinae</taxon>
        <taxon>Tanacetum</taxon>
    </lineage>
</organism>
<keyword evidence="2" id="KW-1185">Reference proteome</keyword>
<reference evidence="1" key="1">
    <citation type="journal article" date="2022" name="Int. J. Mol. Sci.">
        <title>Draft Genome of Tanacetum Coccineum: Genomic Comparison of Closely Related Tanacetum-Family Plants.</title>
        <authorList>
            <person name="Yamashiro T."/>
            <person name="Shiraishi A."/>
            <person name="Nakayama K."/>
            <person name="Satake H."/>
        </authorList>
    </citation>
    <scope>NUCLEOTIDE SEQUENCE</scope>
</reference>
<reference evidence="1" key="2">
    <citation type="submission" date="2022-01" db="EMBL/GenBank/DDBJ databases">
        <authorList>
            <person name="Yamashiro T."/>
            <person name="Shiraishi A."/>
            <person name="Satake H."/>
            <person name="Nakayama K."/>
        </authorList>
    </citation>
    <scope>NUCLEOTIDE SEQUENCE</scope>
</reference>
<sequence>MSASPEASWFLARETPLDSYLELGVAIQPLAEVAARIRNSSLRSTCRCMYEDVGDGTGGGAECAGGAMLYTRAYLQRSGDSVIGSVPSGGKNRLITSTNIAESARAIRLISNISGDRAVGDINRRSCHPSLEELAELWISGPGM</sequence>